<organism evidence="3 4">
    <name type="scientific">Mythimna separata</name>
    <name type="common">Oriental armyworm</name>
    <name type="synonym">Pseudaletia separata</name>
    <dbReference type="NCBI Taxonomy" id="271217"/>
    <lineage>
        <taxon>Eukaryota</taxon>
        <taxon>Metazoa</taxon>
        <taxon>Ecdysozoa</taxon>
        <taxon>Arthropoda</taxon>
        <taxon>Hexapoda</taxon>
        <taxon>Insecta</taxon>
        <taxon>Pterygota</taxon>
        <taxon>Neoptera</taxon>
        <taxon>Endopterygota</taxon>
        <taxon>Lepidoptera</taxon>
        <taxon>Glossata</taxon>
        <taxon>Ditrysia</taxon>
        <taxon>Noctuoidea</taxon>
        <taxon>Noctuidae</taxon>
        <taxon>Noctuinae</taxon>
        <taxon>Hadenini</taxon>
        <taxon>Mythimna</taxon>
    </lineage>
</organism>
<name>A0AAD8E1V2_MYTSE</name>
<evidence type="ECO:0000256" key="1">
    <source>
        <dbReference type="SAM" id="MobiDB-lite"/>
    </source>
</evidence>
<proteinExistence type="predicted"/>
<evidence type="ECO:0000259" key="2">
    <source>
        <dbReference type="PROSITE" id="PS51029"/>
    </source>
</evidence>
<dbReference type="PANTHER" id="PTHR21505">
    <property type="entry name" value="MADF DOMAIN-CONTAINING PROTEIN-RELATED"/>
    <property type="match status" value="1"/>
</dbReference>
<gene>
    <name evidence="3" type="ORF">PYW07_000606</name>
</gene>
<dbReference type="InterPro" id="IPR006578">
    <property type="entry name" value="MADF-dom"/>
</dbReference>
<evidence type="ECO:0000313" key="3">
    <source>
        <dbReference type="EMBL" id="KAJ8737335.1"/>
    </source>
</evidence>
<protein>
    <recommendedName>
        <fullName evidence="2">MADF domain-containing protein</fullName>
    </recommendedName>
</protein>
<dbReference type="SMART" id="SM00595">
    <property type="entry name" value="MADF"/>
    <property type="match status" value="1"/>
</dbReference>
<reference evidence="3" key="1">
    <citation type="submission" date="2023-03" db="EMBL/GenBank/DDBJ databases">
        <title>Chromosome-level genomes of two armyworms, Mythimna separata and Mythimna loreyi, provide insights into the biosynthesis and reception of sex pheromones.</title>
        <authorList>
            <person name="Zhao H."/>
        </authorList>
    </citation>
    <scope>NUCLEOTIDE SEQUENCE</scope>
    <source>
        <strain evidence="3">BeijingLab</strain>
        <tissue evidence="3">Pupa</tissue>
    </source>
</reference>
<feature type="compositionally biased region" description="Acidic residues" evidence="1">
    <location>
        <begin position="227"/>
        <end position="236"/>
    </location>
</feature>
<sequence length="254" mass="29459">MAASKFPLEGLKERHFRKLMEAYKDNACLWNSTHSDYRNNEKKDKAFDELLEIFQKKYPTASRANIKTVIGNLRQKYVRLRKRVLEEPRFVPTMWYYHHLSFLNKEVKPRRPRHSGPAPPVVEIPAQEENEEDKYNTALSNLLEFLPFDQKPVARHFISEIAKYAQKRQMGVLKLLMTVGDKDLVLISNSIPIPNSSTSAAFTPKDLDVLDREETERAVRCIQPATDSDDYEDIDNNEPATEQLIEEPAVIELD</sequence>
<evidence type="ECO:0000313" key="4">
    <source>
        <dbReference type="Proteomes" id="UP001231518"/>
    </source>
</evidence>
<keyword evidence="4" id="KW-1185">Reference proteome</keyword>
<dbReference type="PROSITE" id="PS51029">
    <property type="entry name" value="MADF"/>
    <property type="match status" value="1"/>
</dbReference>
<feature type="region of interest" description="Disordered" evidence="1">
    <location>
        <begin position="224"/>
        <end position="254"/>
    </location>
</feature>
<comment type="caution">
    <text evidence="3">The sequence shown here is derived from an EMBL/GenBank/DDBJ whole genome shotgun (WGS) entry which is preliminary data.</text>
</comment>
<dbReference type="Pfam" id="PF10545">
    <property type="entry name" value="MADF_DNA_bdg"/>
    <property type="match status" value="1"/>
</dbReference>
<dbReference type="AlphaFoldDB" id="A0AAD8E1V2"/>
<accession>A0AAD8E1V2</accession>
<dbReference type="EMBL" id="JARGEI010000001">
    <property type="protein sequence ID" value="KAJ8737335.1"/>
    <property type="molecule type" value="Genomic_DNA"/>
</dbReference>
<dbReference type="PANTHER" id="PTHR21505:SF8">
    <property type="entry name" value="DPT-YFP REPRESSOR BY OVEREXPRESSION, ISOFORM D-RELATED"/>
    <property type="match status" value="1"/>
</dbReference>
<feature type="domain" description="MADF" evidence="2">
    <location>
        <begin position="18"/>
        <end position="108"/>
    </location>
</feature>
<dbReference type="Proteomes" id="UP001231518">
    <property type="component" value="Chromosome 1"/>
</dbReference>